<name>A0AAD5XHN5_9FUNG</name>
<sequence length="528" mass="60725">MPPATSKRKHEEAVEQFEIKIGLIKKEYVVNSILSADIVDNMWNDYRSLVMSNQTRGPVCRNALSFMLTVGSVYITPQAALDRFYSALRDIEDCGDSLTFSECIELVNVWHRANLLSNSIDHVIEAALSRPNTGLIEALGWKFANLSNSVCLIMLIQQWYSMYAIESKENRNEVKVIDNEILSEFISMLSKVQETEFALLIFQYQKIALEKADFRELELLFPPKKYEQDETYNPKCIPFKIYRELMELLTHPIKVQIAVNHEYGKTLKNTAKRDKNFEFAKIDFTKTRLSLRLGDPSNEEFDQLNVSSFSVALNLFKEAIRLYPPNMNLERTEYENCKFLSLSSVFNFMVIIAAKHNEVNTLDVLLNDMNTFNMDLSTGALCMICAMQIRTFAQTDPENKKILKNLRSLSNLDANIRIPLYESTLKALASCNKFGLIMYVFEIMEQAAYQGKTDDRLKISRRVYETMMISGIEFGRIKSIEILMTLYRAAGYEPDLGLMKILEPYNNSDSDKSAEEHVTFEIFPSPIL</sequence>
<accession>A0AAD5XHN5</accession>
<evidence type="ECO:0000313" key="1">
    <source>
        <dbReference type="EMBL" id="KAJ3138463.1"/>
    </source>
</evidence>
<organism evidence="1 2">
    <name type="scientific">Physocladia obscura</name>
    <dbReference type="NCBI Taxonomy" id="109957"/>
    <lineage>
        <taxon>Eukaryota</taxon>
        <taxon>Fungi</taxon>
        <taxon>Fungi incertae sedis</taxon>
        <taxon>Chytridiomycota</taxon>
        <taxon>Chytridiomycota incertae sedis</taxon>
        <taxon>Chytridiomycetes</taxon>
        <taxon>Chytridiales</taxon>
        <taxon>Chytriomycetaceae</taxon>
        <taxon>Physocladia</taxon>
    </lineage>
</organism>
<proteinExistence type="predicted"/>
<dbReference type="AlphaFoldDB" id="A0AAD5XHN5"/>
<keyword evidence="2" id="KW-1185">Reference proteome</keyword>
<reference evidence="1" key="1">
    <citation type="submission" date="2020-05" db="EMBL/GenBank/DDBJ databases">
        <title>Phylogenomic resolution of chytrid fungi.</title>
        <authorList>
            <person name="Stajich J.E."/>
            <person name="Amses K."/>
            <person name="Simmons R."/>
            <person name="Seto K."/>
            <person name="Myers J."/>
            <person name="Bonds A."/>
            <person name="Quandt C.A."/>
            <person name="Barry K."/>
            <person name="Liu P."/>
            <person name="Grigoriev I."/>
            <person name="Longcore J.E."/>
            <person name="James T.Y."/>
        </authorList>
    </citation>
    <scope>NUCLEOTIDE SEQUENCE</scope>
    <source>
        <strain evidence="1">JEL0513</strain>
    </source>
</reference>
<evidence type="ECO:0000313" key="2">
    <source>
        <dbReference type="Proteomes" id="UP001211907"/>
    </source>
</evidence>
<gene>
    <name evidence="1" type="ORF">HK100_012667</name>
</gene>
<dbReference type="Proteomes" id="UP001211907">
    <property type="component" value="Unassembled WGS sequence"/>
</dbReference>
<comment type="caution">
    <text evidence="1">The sequence shown here is derived from an EMBL/GenBank/DDBJ whole genome shotgun (WGS) entry which is preliminary data.</text>
</comment>
<protein>
    <submittedName>
        <fullName evidence="1">Uncharacterized protein</fullName>
    </submittedName>
</protein>
<dbReference type="EMBL" id="JADGJH010000094">
    <property type="protein sequence ID" value="KAJ3138463.1"/>
    <property type="molecule type" value="Genomic_DNA"/>
</dbReference>